<keyword evidence="1" id="KW-0812">Transmembrane</keyword>
<proteinExistence type="predicted"/>
<name>A0A3D9DTD8_9GAMM</name>
<keyword evidence="1" id="KW-1133">Transmembrane helix</keyword>
<evidence type="ECO:0000313" key="3">
    <source>
        <dbReference type="Proteomes" id="UP000256334"/>
    </source>
</evidence>
<dbReference type="AlphaFoldDB" id="A0A3D9DTD8"/>
<dbReference type="EMBL" id="QRDJ01000008">
    <property type="protein sequence ID" value="REC93931.1"/>
    <property type="molecule type" value="Genomic_DNA"/>
</dbReference>
<dbReference type="Proteomes" id="UP000256334">
    <property type="component" value="Unassembled WGS sequence"/>
</dbReference>
<keyword evidence="3" id="KW-1185">Reference proteome</keyword>
<comment type="caution">
    <text evidence="2">The sequence shown here is derived from an EMBL/GenBank/DDBJ whole genome shotgun (WGS) entry which is preliminary data.</text>
</comment>
<gene>
    <name evidence="2" type="ORF">C8D72_2294</name>
</gene>
<accession>A0A3D9DTD8</accession>
<sequence>MSLPVIVMPDSRSTRPRRRDTPRIVAISAQAFGFILIVLFETLLPEHLKRPSQGLVLAAMLVAALYSALLRRYYRNRSLKRRDHESFHDQ</sequence>
<protein>
    <submittedName>
        <fullName evidence="2">Uncharacterized protein</fullName>
    </submittedName>
</protein>
<organism evidence="2 3">
    <name type="scientific">Kushneria indalinina DSM 14324</name>
    <dbReference type="NCBI Taxonomy" id="1122140"/>
    <lineage>
        <taxon>Bacteria</taxon>
        <taxon>Pseudomonadati</taxon>
        <taxon>Pseudomonadota</taxon>
        <taxon>Gammaproteobacteria</taxon>
        <taxon>Oceanospirillales</taxon>
        <taxon>Halomonadaceae</taxon>
        <taxon>Kushneria</taxon>
    </lineage>
</organism>
<evidence type="ECO:0000313" key="2">
    <source>
        <dbReference type="EMBL" id="REC93931.1"/>
    </source>
</evidence>
<reference evidence="2 3" key="1">
    <citation type="submission" date="2018-07" db="EMBL/GenBank/DDBJ databases">
        <title>Genomic Encyclopedia of Type Strains, Phase IV (KMG-IV): sequencing the most valuable type-strain genomes for metagenomic binning, comparative biology and taxonomic classification.</title>
        <authorList>
            <person name="Goeker M."/>
        </authorList>
    </citation>
    <scope>NUCLEOTIDE SEQUENCE [LARGE SCALE GENOMIC DNA]</scope>
    <source>
        <strain evidence="2 3">DSM 14324</strain>
    </source>
</reference>
<feature type="transmembrane region" description="Helical" evidence="1">
    <location>
        <begin position="52"/>
        <end position="74"/>
    </location>
</feature>
<keyword evidence="1" id="KW-0472">Membrane</keyword>
<feature type="transmembrane region" description="Helical" evidence="1">
    <location>
        <begin position="21"/>
        <end position="40"/>
    </location>
</feature>
<evidence type="ECO:0000256" key="1">
    <source>
        <dbReference type="SAM" id="Phobius"/>
    </source>
</evidence>